<dbReference type="PROSITE" id="PS50042">
    <property type="entry name" value="CNMP_BINDING_3"/>
    <property type="match status" value="1"/>
</dbReference>
<dbReference type="InterPro" id="IPR000595">
    <property type="entry name" value="cNMP-bd_dom"/>
</dbReference>
<evidence type="ECO:0000259" key="1">
    <source>
        <dbReference type="PROSITE" id="PS50042"/>
    </source>
</evidence>
<dbReference type="SUPFAM" id="SSF51206">
    <property type="entry name" value="cAMP-binding domain-like"/>
    <property type="match status" value="1"/>
</dbReference>
<keyword evidence="3" id="KW-1185">Reference proteome</keyword>
<dbReference type="EMBL" id="JACWZY010000014">
    <property type="protein sequence ID" value="MBD2702339.1"/>
    <property type="molecule type" value="Genomic_DNA"/>
</dbReference>
<reference evidence="2" key="1">
    <citation type="submission" date="2020-09" db="EMBL/GenBank/DDBJ databases">
        <authorList>
            <person name="Kim M.K."/>
        </authorList>
    </citation>
    <scope>NUCLEOTIDE SEQUENCE</scope>
    <source>
        <strain evidence="2">BT702</strain>
    </source>
</reference>
<sequence>MVTFRQFLHNLSPISDVTWQQVETLFTETRLKKGDYFIKEGQLATQFAFVQSGVIRGFYRDQQGTEYNKHFFVSPSIAGGYTSLITGKPNQIIQQALTDCELLQANYQSFTAMYDTYPDLERVGRRFAERYFVEKERKEIEIVLLDAENRYRLFQEQYPGLEQQISQYHIASYLGITPTQLSRIRKKWAQS</sequence>
<evidence type="ECO:0000313" key="2">
    <source>
        <dbReference type="EMBL" id="MBD2702339.1"/>
    </source>
</evidence>
<dbReference type="InterPro" id="IPR018490">
    <property type="entry name" value="cNMP-bd_dom_sf"/>
</dbReference>
<name>A0A926XXA1_9BACT</name>
<accession>A0A926XXA1</accession>
<protein>
    <submittedName>
        <fullName evidence="2">Crp/Fnr family transcriptional regulator</fullName>
    </submittedName>
</protein>
<dbReference type="Gene3D" id="2.60.120.10">
    <property type="entry name" value="Jelly Rolls"/>
    <property type="match status" value="1"/>
</dbReference>
<dbReference type="Proteomes" id="UP000598820">
    <property type="component" value="Unassembled WGS sequence"/>
</dbReference>
<comment type="caution">
    <text evidence="2">The sequence shown here is derived from an EMBL/GenBank/DDBJ whole genome shotgun (WGS) entry which is preliminary data.</text>
</comment>
<dbReference type="InterPro" id="IPR014710">
    <property type="entry name" value="RmlC-like_jellyroll"/>
</dbReference>
<evidence type="ECO:0000313" key="3">
    <source>
        <dbReference type="Proteomes" id="UP000598820"/>
    </source>
</evidence>
<gene>
    <name evidence="2" type="ORF">IC229_16945</name>
</gene>
<dbReference type="CDD" id="cd00038">
    <property type="entry name" value="CAP_ED"/>
    <property type="match status" value="1"/>
</dbReference>
<dbReference type="Pfam" id="PF00027">
    <property type="entry name" value="cNMP_binding"/>
    <property type="match status" value="1"/>
</dbReference>
<proteinExistence type="predicted"/>
<organism evidence="2 3">
    <name type="scientific">Spirosoma profusum</name>
    <dbReference type="NCBI Taxonomy" id="2771354"/>
    <lineage>
        <taxon>Bacteria</taxon>
        <taxon>Pseudomonadati</taxon>
        <taxon>Bacteroidota</taxon>
        <taxon>Cytophagia</taxon>
        <taxon>Cytophagales</taxon>
        <taxon>Cytophagaceae</taxon>
        <taxon>Spirosoma</taxon>
    </lineage>
</organism>
<dbReference type="AlphaFoldDB" id="A0A926XXA1"/>
<feature type="domain" description="Cyclic nucleotide-binding" evidence="1">
    <location>
        <begin position="22"/>
        <end position="122"/>
    </location>
</feature>